<evidence type="ECO:0000313" key="1">
    <source>
        <dbReference type="EMBL" id="SCZ76638.1"/>
    </source>
</evidence>
<dbReference type="STRING" id="1120920.SAMN03080599_00342"/>
<proteinExistence type="predicted"/>
<organism evidence="1 2">
    <name type="scientific">Acidaminobacter hydrogenoformans DSM 2784</name>
    <dbReference type="NCBI Taxonomy" id="1120920"/>
    <lineage>
        <taxon>Bacteria</taxon>
        <taxon>Bacillati</taxon>
        <taxon>Bacillota</taxon>
        <taxon>Clostridia</taxon>
        <taxon>Peptostreptococcales</taxon>
        <taxon>Acidaminobacteraceae</taxon>
        <taxon>Acidaminobacter</taxon>
    </lineage>
</organism>
<dbReference type="InterPro" id="IPR017587">
    <property type="entry name" value="YqeC"/>
</dbReference>
<gene>
    <name evidence="1" type="ORF">SAMN03080599_00342</name>
</gene>
<accession>A0A1G5RS04</accession>
<dbReference type="Proteomes" id="UP000199208">
    <property type="component" value="Unassembled WGS sequence"/>
</dbReference>
<dbReference type="AlphaFoldDB" id="A0A1G5RS04"/>
<protein>
    <submittedName>
        <fullName evidence="1">Probable selenium-dependent hydroxylase accessory protein YqeC</fullName>
    </submittedName>
</protein>
<keyword evidence="2" id="KW-1185">Reference proteome</keyword>
<dbReference type="NCBIfam" id="TIGR03172">
    <property type="entry name" value="selenium cofactor biosynthesis protein YqeC"/>
    <property type="match status" value="1"/>
</dbReference>
<reference evidence="1 2" key="1">
    <citation type="submission" date="2016-10" db="EMBL/GenBank/DDBJ databases">
        <authorList>
            <person name="de Groot N.N."/>
        </authorList>
    </citation>
    <scope>NUCLEOTIDE SEQUENCE [LARGE SCALE GENOMIC DNA]</scope>
    <source>
        <strain evidence="1 2">DSM 2784</strain>
    </source>
</reference>
<dbReference type="Pfam" id="PF19842">
    <property type="entry name" value="YqeC"/>
    <property type="match status" value="1"/>
</dbReference>
<dbReference type="RefSeq" id="WP_170829223.1">
    <property type="nucleotide sequence ID" value="NZ_FMWL01000001.1"/>
</dbReference>
<evidence type="ECO:0000313" key="2">
    <source>
        <dbReference type="Proteomes" id="UP000199208"/>
    </source>
</evidence>
<name>A0A1G5RS04_9FIRM</name>
<sequence>MLLAEIERLLKIRRPTVISLCGAGGKTSALFDLAADYKVLDSNLKIAVLTTTRMMLEKPPRIDHFLSVETLEEVGTLKAGITMVARGMDAQGKIYGFEPDEVDLWISRSRNMVALIEADGANKRPLKAPRAGEPRFPGKTQVAIGVLGADAFDVPASGENVHRLPLFLELTGLSEGSAVTAEAIVKLISSKNGLFKDCPETALEVVLINKAERHHDSFIEAVRSDVRMPVIVTERGLWR</sequence>
<dbReference type="EMBL" id="FMWL01000001">
    <property type="protein sequence ID" value="SCZ76638.1"/>
    <property type="molecule type" value="Genomic_DNA"/>
</dbReference>